<gene>
    <name evidence="1" type="ORF">ET418_01415</name>
</gene>
<evidence type="ECO:0000313" key="2">
    <source>
        <dbReference type="Proteomes" id="UP000324298"/>
    </source>
</evidence>
<dbReference type="InterPro" id="IPR009078">
    <property type="entry name" value="Ferritin-like_SF"/>
</dbReference>
<dbReference type="Proteomes" id="UP000324298">
    <property type="component" value="Unassembled WGS sequence"/>
</dbReference>
<reference evidence="1 2" key="1">
    <citation type="submission" date="2019-04" db="EMBL/GenBank/DDBJ databases">
        <title>Geobacter ruber sp. nov., ferric-reducing bacteria isolated from paddy soil.</title>
        <authorList>
            <person name="Xu Z."/>
            <person name="Masuda Y."/>
            <person name="Itoh H."/>
            <person name="Senoo K."/>
        </authorList>
    </citation>
    <scope>NUCLEOTIDE SEQUENCE [LARGE SCALE GENOMIC DNA]</scope>
    <source>
        <strain evidence="1 2">Red88</strain>
    </source>
</reference>
<dbReference type="AlphaFoldDB" id="A0A5A9XPY9"/>
<dbReference type="EMBL" id="SRSD01000001">
    <property type="protein sequence ID" value="KAA0895207.1"/>
    <property type="molecule type" value="Genomic_DNA"/>
</dbReference>
<name>A0A5A9XPY9_9BACT</name>
<dbReference type="Gene3D" id="1.20.1260.10">
    <property type="match status" value="1"/>
</dbReference>
<comment type="caution">
    <text evidence="1">The sequence shown here is derived from an EMBL/GenBank/DDBJ whole genome shotgun (WGS) entry which is preliminary data.</text>
</comment>
<protein>
    <recommendedName>
        <fullName evidence="3">Rubrerythrin</fullName>
    </recommendedName>
</protein>
<organism evidence="1 2">
    <name type="scientific">Oryzomonas rubra</name>
    <dbReference type="NCBI Taxonomy" id="2509454"/>
    <lineage>
        <taxon>Bacteria</taxon>
        <taxon>Pseudomonadati</taxon>
        <taxon>Thermodesulfobacteriota</taxon>
        <taxon>Desulfuromonadia</taxon>
        <taxon>Geobacterales</taxon>
        <taxon>Geobacteraceae</taxon>
        <taxon>Oryzomonas</taxon>
    </lineage>
</organism>
<dbReference type="InterPro" id="IPR012347">
    <property type="entry name" value="Ferritin-like"/>
</dbReference>
<sequence length="165" mass="19385">MDTTSNHADHCLIFKICARIEAQTAELYHYYSELFRENHDAAQLWHKTALEEENHLRQFELADRLYRNVDFVVAIDPERAERVCHKLGMLLSHVRQQPPDLETALSRAIEMEESLADLHMESVVRFADGSIQKIFKAMMRFDQEHVQLLKRFLTDVTQSRTDRDG</sequence>
<accession>A0A5A9XPY9</accession>
<dbReference type="RefSeq" id="WP_149305788.1">
    <property type="nucleotide sequence ID" value="NZ_SRSD01000001.1"/>
</dbReference>
<keyword evidence="2" id="KW-1185">Reference proteome</keyword>
<dbReference type="SUPFAM" id="SSF47240">
    <property type="entry name" value="Ferritin-like"/>
    <property type="match status" value="1"/>
</dbReference>
<proteinExistence type="predicted"/>
<evidence type="ECO:0000313" key="1">
    <source>
        <dbReference type="EMBL" id="KAA0895207.1"/>
    </source>
</evidence>
<evidence type="ECO:0008006" key="3">
    <source>
        <dbReference type="Google" id="ProtNLM"/>
    </source>
</evidence>
<dbReference type="OrthoDB" id="5397802at2"/>